<comment type="similarity">
    <text evidence="2">Belongs to the major facilitator superfamily. Sugar transporter (TC 2.A.1.1) family.</text>
</comment>
<comment type="subcellular location">
    <subcellularLocation>
        <location evidence="1">Membrane</location>
        <topology evidence="1">Multi-pass membrane protein</topology>
    </subcellularLocation>
</comment>
<feature type="transmembrane region" description="Helical" evidence="8">
    <location>
        <begin position="391"/>
        <end position="414"/>
    </location>
</feature>
<name>A0A9P7ND57_9HYPO</name>
<dbReference type="GO" id="GO:0016020">
    <property type="term" value="C:membrane"/>
    <property type="evidence" value="ECO:0007669"/>
    <property type="project" value="UniProtKB-SubCell"/>
</dbReference>
<evidence type="ECO:0000313" key="10">
    <source>
        <dbReference type="EMBL" id="KAG6013973.1"/>
    </source>
</evidence>
<sequence length="563" mass="59710">MLAPVDSARAAVVIVAKVRNISQPAIHNSIASPLINTFKMAGRTVGELLRQITPYFLLLLLVSTLGPLQFGYHLAELNAPQSVITCHKTSVLNAVRSAGWFSNVITRSDKGKHATPHGFFRECIPMSETAFATVSSMFTVGGLFGALAAGPLASKKGRLSAMAYTSLLFGIGAATETLSNTVLILCLGRLLTGIGAGASTVVVPLYISEISPPAERGFFGSMTQVSINVGILLTQTLGYFLSHGNAWRFIFVVGTCIAVAQHLGLYLVPESPAWLAAHGDPARAKRILQRIRGSGCDVHEETRHWDLLSGPPSTQDAEEEQQRLLTRTDGAAPTSPPATPAGTARHMGFLEVIKDAKTRPAIIAVVGIMITQQFCGINSIIMYSVSLLANLLPIPSALLTIIISGVNLVMTMACTPLPDRLGRKTCLLISIFGQGSSSLALALSIIYGAKVVSAVAVLFFVAFFAVGLGPVPFIMASELVGQEAVGATQSWCLAANYIATFIVAQFFPLVNTALNKVLGKAGWVYFLFAGLAVLGGIFVSAKVPETKGKSDADEVWGRTRRLD</sequence>
<feature type="transmembrane region" description="Helical" evidence="8">
    <location>
        <begin position="181"/>
        <end position="206"/>
    </location>
</feature>
<evidence type="ECO:0000256" key="6">
    <source>
        <dbReference type="ARBA" id="ARBA00023136"/>
    </source>
</evidence>
<comment type="caution">
    <text evidence="10">The sequence shown here is derived from an EMBL/GenBank/DDBJ whole genome shotgun (WGS) entry which is preliminary data.</text>
</comment>
<keyword evidence="6 8" id="KW-0472">Membrane</keyword>
<evidence type="ECO:0000256" key="1">
    <source>
        <dbReference type="ARBA" id="ARBA00004141"/>
    </source>
</evidence>
<feature type="transmembrane region" description="Helical" evidence="8">
    <location>
        <begin position="52"/>
        <end position="72"/>
    </location>
</feature>
<dbReference type="PROSITE" id="PS50850">
    <property type="entry name" value="MFS"/>
    <property type="match status" value="1"/>
</dbReference>
<dbReference type="Gene3D" id="1.20.1250.20">
    <property type="entry name" value="MFS general substrate transporter like domains"/>
    <property type="match status" value="1"/>
</dbReference>
<dbReference type="PANTHER" id="PTHR23503:SF8">
    <property type="entry name" value="FACILITATED GLUCOSE TRANSPORTER PROTEIN 1"/>
    <property type="match status" value="1"/>
</dbReference>
<evidence type="ECO:0000256" key="7">
    <source>
        <dbReference type="SAM" id="MobiDB-lite"/>
    </source>
</evidence>
<evidence type="ECO:0000313" key="11">
    <source>
        <dbReference type="Proteomes" id="UP000748025"/>
    </source>
</evidence>
<evidence type="ECO:0000259" key="9">
    <source>
        <dbReference type="PROSITE" id="PS50850"/>
    </source>
</evidence>
<dbReference type="InterPro" id="IPR036259">
    <property type="entry name" value="MFS_trans_sf"/>
</dbReference>
<feature type="transmembrane region" description="Helical" evidence="8">
    <location>
        <begin position="361"/>
        <end position="385"/>
    </location>
</feature>
<dbReference type="AlphaFoldDB" id="A0A9P7ND57"/>
<keyword evidence="3" id="KW-0813">Transport</keyword>
<feature type="domain" description="Major facilitator superfamily (MFS) profile" evidence="9">
    <location>
        <begin position="59"/>
        <end position="547"/>
    </location>
</feature>
<keyword evidence="5 8" id="KW-1133">Transmembrane helix</keyword>
<dbReference type="PANTHER" id="PTHR23503">
    <property type="entry name" value="SOLUTE CARRIER FAMILY 2"/>
    <property type="match status" value="1"/>
</dbReference>
<dbReference type="InterPro" id="IPR005829">
    <property type="entry name" value="Sugar_transporter_CS"/>
</dbReference>
<dbReference type="GO" id="GO:0015149">
    <property type="term" value="F:hexose transmembrane transporter activity"/>
    <property type="evidence" value="ECO:0007669"/>
    <property type="project" value="TreeGrafter"/>
</dbReference>
<feature type="transmembrane region" description="Helical" evidence="8">
    <location>
        <begin position="247"/>
        <end position="268"/>
    </location>
</feature>
<evidence type="ECO:0000256" key="3">
    <source>
        <dbReference type="ARBA" id="ARBA00022448"/>
    </source>
</evidence>
<dbReference type="SUPFAM" id="SSF103473">
    <property type="entry name" value="MFS general substrate transporter"/>
    <property type="match status" value="1"/>
</dbReference>
<dbReference type="Proteomes" id="UP000748025">
    <property type="component" value="Unassembled WGS sequence"/>
</dbReference>
<dbReference type="PRINTS" id="PR00171">
    <property type="entry name" value="SUGRTRNSPORT"/>
</dbReference>
<dbReference type="PROSITE" id="PS00217">
    <property type="entry name" value="SUGAR_TRANSPORT_2"/>
    <property type="match status" value="1"/>
</dbReference>
<dbReference type="InterPro" id="IPR045263">
    <property type="entry name" value="GLUT"/>
</dbReference>
<feature type="transmembrane region" description="Helical" evidence="8">
    <location>
        <begin position="426"/>
        <end position="449"/>
    </location>
</feature>
<feature type="region of interest" description="Disordered" evidence="7">
    <location>
        <begin position="307"/>
        <end position="342"/>
    </location>
</feature>
<feature type="transmembrane region" description="Helical" evidence="8">
    <location>
        <begin position="218"/>
        <end position="241"/>
    </location>
</feature>
<evidence type="ECO:0000256" key="4">
    <source>
        <dbReference type="ARBA" id="ARBA00022692"/>
    </source>
</evidence>
<accession>A0A9P7ND57</accession>
<feature type="transmembrane region" description="Helical" evidence="8">
    <location>
        <begin position="130"/>
        <end position="152"/>
    </location>
</feature>
<dbReference type="Pfam" id="PF00083">
    <property type="entry name" value="Sugar_tr"/>
    <property type="match status" value="1"/>
</dbReference>
<feature type="transmembrane region" description="Helical" evidence="8">
    <location>
        <begin position="491"/>
        <end position="510"/>
    </location>
</feature>
<feature type="transmembrane region" description="Helical" evidence="8">
    <location>
        <begin position="522"/>
        <end position="541"/>
    </location>
</feature>
<reference evidence="10" key="1">
    <citation type="journal article" date="2020" name="bioRxiv">
        <title>Whole genome comparisons of ergot fungi reveals the divergence and evolution of species within the genus Claviceps are the result of varying mechanisms driving genome evolution and host range expansion.</title>
        <authorList>
            <person name="Wyka S.A."/>
            <person name="Mondo S.J."/>
            <person name="Liu M."/>
            <person name="Dettman J."/>
            <person name="Nalam V."/>
            <person name="Broders K.D."/>
        </authorList>
    </citation>
    <scope>NUCLEOTIDE SEQUENCE</scope>
    <source>
        <strain evidence="10">CCC 602</strain>
    </source>
</reference>
<dbReference type="InterPro" id="IPR020846">
    <property type="entry name" value="MFS_dom"/>
</dbReference>
<feature type="transmembrane region" description="Helical" evidence="8">
    <location>
        <begin position="455"/>
        <end position="479"/>
    </location>
</feature>
<evidence type="ECO:0000256" key="5">
    <source>
        <dbReference type="ARBA" id="ARBA00022989"/>
    </source>
</evidence>
<dbReference type="InterPro" id="IPR005828">
    <property type="entry name" value="MFS_sugar_transport-like"/>
</dbReference>
<dbReference type="EMBL" id="SRPW01000516">
    <property type="protein sequence ID" value="KAG6013973.1"/>
    <property type="molecule type" value="Genomic_DNA"/>
</dbReference>
<dbReference type="InterPro" id="IPR003663">
    <property type="entry name" value="Sugar/inositol_transpt"/>
</dbReference>
<keyword evidence="11" id="KW-1185">Reference proteome</keyword>
<organism evidence="10 11">
    <name type="scientific">Claviceps pusilla</name>
    <dbReference type="NCBI Taxonomy" id="123648"/>
    <lineage>
        <taxon>Eukaryota</taxon>
        <taxon>Fungi</taxon>
        <taxon>Dikarya</taxon>
        <taxon>Ascomycota</taxon>
        <taxon>Pezizomycotina</taxon>
        <taxon>Sordariomycetes</taxon>
        <taxon>Hypocreomycetidae</taxon>
        <taxon>Hypocreales</taxon>
        <taxon>Clavicipitaceae</taxon>
        <taxon>Claviceps</taxon>
    </lineage>
</organism>
<proteinExistence type="inferred from homology"/>
<protein>
    <recommendedName>
        <fullName evidence="9">Major facilitator superfamily (MFS) profile domain-containing protein</fullName>
    </recommendedName>
</protein>
<keyword evidence="4 8" id="KW-0812">Transmembrane</keyword>
<dbReference type="OrthoDB" id="4540492at2759"/>
<evidence type="ECO:0000256" key="2">
    <source>
        <dbReference type="ARBA" id="ARBA00010992"/>
    </source>
</evidence>
<gene>
    <name evidence="10" type="ORF">E4U43_007020</name>
</gene>
<evidence type="ECO:0000256" key="8">
    <source>
        <dbReference type="SAM" id="Phobius"/>
    </source>
</evidence>